<dbReference type="KEGG" id="lamb:KBB96_17110"/>
<dbReference type="Proteomes" id="UP000676169">
    <property type="component" value="Chromosome"/>
</dbReference>
<organism evidence="2 3">
    <name type="scientific">Luteolibacter ambystomatis</name>
    <dbReference type="NCBI Taxonomy" id="2824561"/>
    <lineage>
        <taxon>Bacteria</taxon>
        <taxon>Pseudomonadati</taxon>
        <taxon>Verrucomicrobiota</taxon>
        <taxon>Verrucomicrobiia</taxon>
        <taxon>Verrucomicrobiales</taxon>
        <taxon>Verrucomicrobiaceae</taxon>
        <taxon>Luteolibacter</taxon>
    </lineage>
</organism>
<dbReference type="Pfam" id="PF13481">
    <property type="entry name" value="AAA_25"/>
    <property type="match status" value="1"/>
</dbReference>
<accession>A0A975G8B1</accession>
<dbReference type="InterPro" id="IPR027417">
    <property type="entry name" value="P-loop_NTPase"/>
</dbReference>
<gene>
    <name evidence="2" type="ORF">KBB96_17110</name>
</gene>
<keyword evidence="3" id="KW-1185">Reference proteome</keyword>
<feature type="region of interest" description="Disordered" evidence="1">
    <location>
        <begin position="1"/>
        <end position="37"/>
    </location>
</feature>
<dbReference type="RefSeq" id="WP_211630710.1">
    <property type="nucleotide sequence ID" value="NZ_CP073100.1"/>
</dbReference>
<dbReference type="EMBL" id="CP073100">
    <property type="protein sequence ID" value="QUE50570.1"/>
    <property type="molecule type" value="Genomic_DNA"/>
</dbReference>
<evidence type="ECO:0000313" key="2">
    <source>
        <dbReference type="EMBL" id="QUE50570.1"/>
    </source>
</evidence>
<evidence type="ECO:0000313" key="3">
    <source>
        <dbReference type="Proteomes" id="UP000676169"/>
    </source>
</evidence>
<dbReference type="Gene3D" id="3.40.50.300">
    <property type="entry name" value="P-loop containing nucleotide triphosphate hydrolases"/>
    <property type="match status" value="1"/>
</dbReference>
<proteinExistence type="predicted"/>
<dbReference type="AlphaFoldDB" id="A0A975G8B1"/>
<name>A0A975G8B1_9BACT</name>
<sequence length="447" mass="49180">MNPAVSESPKESVSNPWDFPVEPDEPETPATVAKREADALRERRRWQEEERRAFEKREAFRLAKEAKAEALRQKAANRELVEEQTVALQLRSAQLDVMLKERSLASVVTTPTPETNAEVMAKLKERIFDFDNPPLPPVPILRLGDQTICTPGNVTNIQAPAKAGKSAIIGAIMAAIFNGRRQGSDTLGFSAENVMEHALVHLDTEQSRFDHDALVRRALGRVRLDRPPGWFDSRSVADLSIHERLAALDLLIEKAVTDHGGIFAVIVDGVADLCHDPNDSTEAFALVGHLHTLAIQHECAIITVLHENPGSESGKTRGHLGSQLERKAETNLRLAKASDGITTVFTERARHAHIPRNAGSCFAWSDAAGMHISCGNAKELKEQASQDKAGEEAARAFWGHDRLSFTELKGAIMESLALGDRSAKLRIQKWNSNGIITKNPDGKYTFA</sequence>
<protein>
    <submittedName>
        <fullName evidence="2">AAA family ATPase</fullName>
    </submittedName>
</protein>
<evidence type="ECO:0000256" key="1">
    <source>
        <dbReference type="SAM" id="MobiDB-lite"/>
    </source>
</evidence>
<dbReference type="SUPFAM" id="SSF52540">
    <property type="entry name" value="P-loop containing nucleoside triphosphate hydrolases"/>
    <property type="match status" value="1"/>
</dbReference>
<reference evidence="2" key="1">
    <citation type="submission" date="2021-04" db="EMBL/GenBank/DDBJ databases">
        <title>Luteolibacter sp. 32A isolated from the skin of an Anderson's salamander (Ambystoma andersonii).</title>
        <authorList>
            <person name="Spergser J."/>
            <person name="Busse H.-J."/>
        </authorList>
    </citation>
    <scope>NUCLEOTIDE SEQUENCE</scope>
    <source>
        <strain evidence="2">32A</strain>
    </source>
</reference>